<protein>
    <submittedName>
        <fullName evidence="2">Heterokaryon incompatibility protein</fullName>
    </submittedName>
</protein>
<dbReference type="STRING" id="1213859.L2FF75"/>
<dbReference type="InterPro" id="IPR052895">
    <property type="entry name" value="HetReg/Transcr_Mod"/>
</dbReference>
<dbReference type="AlphaFoldDB" id="L2FF75"/>
<dbReference type="InterPro" id="IPR010730">
    <property type="entry name" value="HET"/>
</dbReference>
<accession>L2FF75</accession>
<evidence type="ECO:0000313" key="2">
    <source>
        <dbReference type="EMBL" id="ELA24992.1"/>
    </source>
</evidence>
<name>L2FF75_COLFN</name>
<evidence type="ECO:0000259" key="1">
    <source>
        <dbReference type="Pfam" id="PF06985"/>
    </source>
</evidence>
<dbReference type="EMBL" id="KB021206">
    <property type="protein sequence ID" value="ELA24992.1"/>
    <property type="molecule type" value="Genomic_DNA"/>
</dbReference>
<gene>
    <name evidence="2" type="ORF">CGGC5_13737</name>
</gene>
<sequence length="440" mass="49351">MSEWHDSSCRRLDVFTSGGISSCLSCGSVRPGSEPYSPDHGNIHGDIYQTLENTTDMRLLTLDPGGYDDPVRGSLHLTTTSGFLEYVAISYTWAGEDENMERSEHIMLNSQSFAVTPNCEAALRRARSRSGPKTIWIDAICINQEDLRERGHQVGLMQQIYSRADLVLIYLGEPSQEEDELLAFISGQDESLSRDRDLLRRLRKALCRLFQRRYFSRFWVLQEVALARRAILICGKHSIPWSLMEIQKLDRLGLLRYSKVTGYHPILSGLDRLPPVLDFRAPAFRDPSKLLQLLETTRGSRASDPRDKVFALLGLLTCPESDGLVADYTKSTAEIYTSIAIWIAQRFGLPALLSRTRILPGKLPADYQIPQWVPYWASDDFQQLSGLGGRSSVASNEPTESLADRLPITVCERDVTAIKFPAILLGTAAQVLRQPSQKGC</sequence>
<reference evidence="2" key="1">
    <citation type="submission" date="2012-08" db="EMBL/GenBank/DDBJ databases">
        <title>Genome analysis of Colletotrichum orbiculare and Colletotrichum fructicola.</title>
        <authorList>
            <person name="Gan P.H.P."/>
            <person name="Ikeda K."/>
            <person name="Irieda H."/>
            <person name="Narusaka M."/>
            <person name="O'Connell R.J."/>
            <person name="Narusaka Y."/>
            <person name="Takano Y."/>
            <person name="Kubo Y."/>
            <person name="Shirasu K."/>
        </authorList>
    </citation>
    <scope>NUCLEOTIDE SEQUENCE</scope>
    <source>
        <strain evidence="2">Nara gc5</strain>
    </source>
</reference>
<dbReference type="PANTHER" id="PTHR24148:SF64">
    <property type="entry name" value="HETEROKARYON INCOMPATIBILITY DOMAIN-CONTAINING PROTEIN"/>
    <property type="match status" value="1"/>
</dbReference>
<organism evidence="2">
    <name type="scientific">Colletotrichum fructicola (strain Nara gc5)</name>
    <name type="common">Anthracnose fungus</name>
    <name type="synonym">Colletotrichum gloeosporioides (strain Nara gc5)</name>
    <dbReference type="NCBI Taxonomy" id="1213859"/>
    <lineage>
        <taxon>Eukaryota</taxon>
        <taxon>Fungi</taxon>
        <taxon>Dikarya</taxon>
        <taxon>Ascomycota</taxon>
        <taxon>Pezizomycotina</taxon>
        <taxon>Sordariomycetes</taxon>
        <taxon>Hypocreomycetidae</taxon>
        <taxon>Glomerellales</taxon>
        <taxon>Glomerellaceae</taxon>
        <taxon>Colletotrichum</taxon>
        <taxon>Colletotrichum gloeosporioides species complex</taxon>
    </lineage>
</organism>
<feature type="domain" description="Heterokaryon incompatibility" evidence="1">
    <location>
        <begin position="86"/>
        <end position="223"/>
    </location>
</feature>
<dbReference type="Pfam" id="PF06985">
    <property type="entry name" value="HET"/>
    <property type="match status" value="1"/>
</dbReference>
<proteinExistence type="predicted"/>
<dbReference type="HOGENOM" id="CLU_031470_0_0_1"/>
<dbReference type="PANTHER" id="PTHR24148">
    <property type="entry name" value="ANKYRIN REPEAT DOMAIN-CONTAINING PROTEIN 39 HOMOLOG-RELATED"/>
    <property type="match status" value="1"/>
</dbReference>